<accession>A0A9R0JST6</accession>
<evidence type="ECO:0000313" key="2">
    <source>
        <dbReference type="Proteomes" id="UP000813463"/>
    </source>
</evidence>
<dbReference type="RefSeq" id="XP_021845801.1">
    <property type="nucleotide sequence ID" value="XM_021990109.2"/>
</dbReference>
<evidence type="ECO:0000313" key="3">
    <source>
        <dbReference type="RefSeq" id="XP_021845801.1"/>
    </source>
</evidence>
<evidence type="ECO:0000256" key="1">
    <source>
        <dbReference type="SAM" id="SignalP"/>
    </source>
</evidence>
<dbReference type="OrthoDB" id="10441188at2759"/>
<dbReference type="KEGG" id="soe:110785621"/>
<feature type="chain" id="PRO_5040306465" evidence="1">
    <location>
        <begin position="25"/>
        <end position="118"/>
    </location>
</feature>
<dbReference type="AlphaFoldDB" id="A0A9R0JST6"/>
<sequence length="118" mass="13167">MAKFPLTLTFFIVVISALLLLTQSGETFTDEKIKVAREEENGSLLKQLLEAEAVLQLHDVREPSEFQEQDESSSTSTKLKCTQCGGDCSSWNECCEPCRCVLNSCLYLPNRGIMLNAE</sequence>
<keyword evidence="1" id="KW-0732">Signal</keyword>
<protein>
    <submittedName>
        <fullName evidence="3">Uncharacterized protein isoform X1</fullName>
    </submittedName>
</protein>
<dbReference type="GeneID" id="110785621"/>
<reference evidence="2" key="1">
    <citation type="journal article" date="2021" name="Nat. Commun.">
        <title>Genomic analyses provide insights into spinach domestication and the genetic basis of agronomic traits.</title>
        <authorList>
            <person name="Cai X."/>
            <person name="Sun X."/>
            <person name="Xu C."/>
            <person name="Sun H."/>
            <person name="Wang X."/>
            <person name="Ge C."/>
            <person name="Zhang Z."/>
            <person name="Wang Q."/>
            <person name="Fei Z."/>
            <person name="Jiao C."/>
            <person name="Wang Q."/>
        </authorList>
    </citation>
    <scope>NUCLEOTIDE SEQUENCE [LARGE SCALE GENOMIC DNA]</scope>
    <source>
        <strain evidence="2">cv. Varoflay</strain>
    </source>
</reference>
<gene>
    <name evidence="3" type="primary">LOC110785621</name>
</gene>
<dbReference type="Proteomes" id="UP000813463">
    <property type="component" value="Chromosome 1"/>
</dbReference>
<feature type="signal peptide" evidence="1">
    <location>
        <begin position="1"/>
        <end position="24"/>
    </location>
</feature>
<organism evidence="2 3">
    <name type="scientific">Spinacia oleracea</name>
    <name type="common">Spinach</name>
    <dbReference type="NCBI Taxonomy" id="3562"/>
    <lineage>
        <taxon>Eukaryota</taxon>
        <taxon>Viridiplantae</taxon>
        <taxon>Streptophyta</taxon>
        <taxon>Embryophyta</taxon>
        <taxon>Tracheophyta</taxon>
        <taxon>Spermatophyta</taxon>
        <taxon>Magnoliopsida</taxon>
        <taxon>eudicotyledons</taxon>
        <taxon>Gunneridae</taxon>
        <taxon>Pentapetalae</taxon>
        <taxon>Caryophyllales</taxon>
        <taxon>Chenopodiaceae</taxon>
        <taxon>Chenopodioideae</taxon>
        <taxon>Anserineae</taxon>
        <taxon>Spinacia</taxon>
    </lineage>
</organism>
<name>A0A9R0JST6_SPIOL</name>
<reference evidence="3" key="2">
    <citation type="submission" date="2025-08" db="UniProtKB">
        <authorList>
            <consortium name="RefSeq"/>
        </authorList>
    </citation>
    <scope>IDENTIFICATION</scope>
    <source>
        <tissue evidence="3">Leaf</tissue>
    </source>
</reference>
<proteinExistence type="predicted"/>
<keyword evidence="2" id="KW-1185">Reference proteome</keyword>